<feature type="transmembrane region" description="Helical" evidence="1">
    <location>
        <begin position="68"/>
        <end position="90"/>
    </location>
</feature>
<evidence type="ECO:0000313" key="3">
    <source>
        <dbReference type="Proteomes" id="UP000245618"/>
    </source>
</evidence>
<protein>
    <recommendedName>
        <fullName evidence="4">DUF4199 domain-containing protein</fullName>
    </recommendedName>
</protein>
<proteinExistence type="predicted"/>
<evidence type="ECO:0008006" key="4">
    <source>
        <dbReference type="Google" id="ProtNLM"/>
    </source>
</evidence>
<feature type="transmembrane region" description="Helical" evidence="1">
    <location>
        <begin position="7"/>
        <end position="23"/>
    </location>
</feature>
<evidence type="ECO:0000313" key="2">
    <source>
        <dbReference type="EMBL" id="PWA11731.1"/>
    </source>
</evidence>
<comment type="caution">
    <text evidence="2">The sequence shown here is derived from an EMBL/GenBank/DDBJ whole genome shotgun (WGS) entry which is preliminary data.</text>
</comment>
<dbReference type="Proteomes" id="UP000245618">
    <property type="component" value="Unassembled WGS sequence"/>
</dbReference>
<keyword evidence="3" id="KW-1185">Reference proteome</keyword>
<reference evidence="2 3" key="1">
    <citation type="submission" date="2018-04" db="EMBL/GenBank/DDBJ databases">
        <title>Flavobacterium sp. nov., isolated from glacier ice.</title>
        <authorList>
            <person name="Liu Q."/>
            <person name="Xin Y.-H."/>
        </authorList>
    </citation>
    <scope>NUCLEOTIDE SEQUENCE [LARGE SCALE GENOMIC DNA]</scope>
    <source>
        <strain evidence="2 3">LB2P30</strain>
    </source>
</reference>
<dbReference type="EMBL" id="QCZH01000001">
    <property type="protein sequence ID" value="PWA11731.1"/>
    <property type="molecule type" value="Genomic_DNA"/>
</dbReference>
<keyword evidence="1" id="KW-0472">Membrane</keyword>
<organism evidence="2 3">
    <name type="scientific">Flavobacterium laiguense</name>
    <dbReference type="NCBI Taxonomy" id="2169409"/>
    <lineage>
        <taxon>Bacteria</taxon>
        <taxon>Pseudomonadati</taxon>
        <taxon>Bacteroidota</taxon>
        <taxon>Flavobacteriia</taxon>
        <taxon>Flavobacteriales</taxon>
        <taxon>Flavobacteriaceae</taxon>
        <taxon>Flavobacterium</taxon>
    </lineage>
</organism>
<sequence length="145" mass="16549">MKVKTEFKNGYFIFIAIGTYFLIMEFLGLAHLFYLRLFNIFFVLYAVNNTIQSRVAHGKKKFLPNVRAALVTSLVGVFLSIVGLLIYSYMRGVDDYTSTLSETFLFGGHPSINMYCFSLLFEGIASSVIVTLLLMLYWNDKFTAD</sequence>
<feature type="transmembrane region" description="Helical" evidence="1">
    <location>
        <begin position="112"/>
        <end position="138"/>
    </location>
</feature>
<dbReference type="RefSeq" id="WP_116760281.1">
    <property type="nucleotide sequence ID" value="NZ_QCZH01000001.1"/>
</dbReference>
<keyword evidence="1" id="KW-1133">Transmembrane helix</keyword>
<dbReference type="AlphaFoldDB" id="A0A2U1K2J7"/>
<keyword evidence="1" id="KW-0812">Transmembrane</keyword>
<dbReference type="OrthoDB" id="1361176at2"/>
<gene>
    <name evidence="2" type="ORF">DB891_02695</name>
</gene>
<name>A0A2U1K2J7_9FLAO</name>
<accession>A0A2U1K2J7</accession>
<evidence type="ECO:0000256" key="1">
    <source>
        <dbReference type="SAM" id="Phobius"/>
    </source>
</evidence>